<dbReference type="AlphaFoldDB" id="A0A2A4X6A7"/>
<evidence type="ECO:0000256" key="2">
    <source>
        <dbReference type="ARBA" id="ARBA00023002"/>
    </source>
</evidence>
<evidence type="ECO:0000313" key="5">
    <source>
        <dbReference type="EMBL" id="PCI78168.1"/>
    </source>
</evidence>
<keyword evidence="2" id="KW-0560">Oxidoreductase</keyword>
<dbReference type="InterPro" id="IPR050642">
    <property type="entry name" value="PDH_E1_Alpha_Subunit"/>
</dbReference>
<protein>
    <submittedName>
        <fullName evidence="5">Pyruvate dehydrogenase (Acetyl-transferring) E1 component subunit alpha</fullName>
    </submittedName>
</protein>
<dbReference type="InterPro" id="IPR029061">
    <property type="entry name" value="THDP-binding"/>
</dbReference>
<comment type="caution">
    <text evidence="5">The sequence shown here is derived from an EMBL/GenBank/DDBJ whole genome shotgun (WGS) entry which is preliminary data.</text>
</comment>
<evidence type="ECO:0000256" key="1">
    <source>
        <dbReference type="ARBA" id="ARBA00001964"/>
    </source>
</evidence>
<reference evidence="6" key="1">
    <citation type="submission" date="2017-08" db="EMBL/GenBank/DDBJ databases">
        <title>A dynamic microbial community with high functional redundancy inhabits the cold, oxic subseafloor aquifer.</title>
        <authorList>
            <person name="Tully B.J."/>
            <person name="Wheat C.G."/>
            <person name="Glazer B.T."/>
            <person name="Huber J.A."/>
        </authorList>
    </citation>
    <scope>NUCLEOTIDE SEQUENCE [LARGE SCALE GENOMIC DNA]</scope>
</reference>
<accession>A0A2A4X6A7</accession>
<dbReference type="Pfam" id="PF00676">
    <property type="entry name" value="E1_dh"/>
    <property type="match status" value="1"/>
</dbReference>
<organism evidence="5 6">
    <name type="scientific">Aerophobetes bacterium</name>
    <dbReference type="NCBI Taxonomy" id="2030807"/>
    <lineage>
        <taxon>Bacteria</taxon>
        <taxon>Candidatus Aerophobota</taxon>
    </lineage>
</organism>
<keyword evidence="3" id="KW-0786">Thiamine pyrophosphate</keyword>
<dbReference type="GO" id="GO:0006086">
    <property type="term" value="P:pyruvate decarboxylation to acetyl-CoA"/>
    <property type="evidence" value="ECO:0007669"/>
    <property type="project" value="TreeGrafter"/>
</dbReference>
<dbReference type="SUPFAM" id="SSF52518">
    <property type="entry name" value="Thiamin diphosphate-binding fold (THDP-binding)"/>
    <property type="match status" value="1"/>
</dbReference>
<dbReference type="EMBL" id="NVUK01000008">
    <property type="protein sequence ID" value="PCI78168.1"/>
    <property type="molecule type" value="Genomic_DNA"/>
</dbReference>
<dbReference type="GO" id="GO:0004739">
    <property type="term" value="F:pyruvate dehydrogenase (acetyl-transferring) activity"/>
    <property type="evidence" value="ECO:0007669"/>
    <property type="project" value="TreeGrafter"/>
</dbReference>
<evidence type="ECO:0000313" key="6">
    <source>
        <dbReference type="Proteomes" id="UP000218775"/>
    </source>
</evidence>
<comment type="cofactor">
    <cofactor evidence="1">
        <name>thiamine diphosphate</name>
        <dbReference type="ChEBI" id="CHEBI:58937"/>
    </cofactor>
</comment>
<dbReference type="Gene3D" id="3.40.50.970">
    <property type="match status" value="1"/>
</dbReference>
<keyword evidence="5" id="KW-0670">Pyruvate</keyword>
<dbReference type="InterPro" id="IPR001017">
    <property type="entry name" value="DH_E1"/>
</dbReference>
<feature type="domain" description="Dehydrogenase E1 component" evidence="4">
    <location>
        <begin position="35"/>
        <end position="332"/>
    </location>
</feature>
<name>A0A2A4X6A7_UNCAE</name>
<evidence type="ECO:0000256" key="3">
    <source>
        <dbReference type="ARBA" id="ARBA00023052"/>
    </source>
</evidence>
<dbReference type="PANTHER" id="PTHR11516">
    <property type="entry name" value="PYRUVATE DEHYDROGENASE E1 COMPONENT, ALPHA SUBUNIT BACTERIAL AND ORGANELLAR"/>
    <property type="match status" value="1"/>
</dbReference>
<gene>
    <name evidence="5" type="ORF">COB21_01490</name>
</gene>
<sequence>MPPRESSDIQYNFTEHSQDDVLNSLSKEELIATFEKMVLIRQFEVRASAAYQTGAVGGFFHAYTGQEAIQTAAVCAMGIKENWWTTTYRCHALALLLGESPESLMCELYGKAAGNAKGRGGSMHFFSERMLGGYGIVAGHLPIATGAGFSLKYKGEKGVSICFLGDGAVVQGTVHESLNLAALWDLPCIYVVENNQWGMGTATKRAVAKQPIAENLAKSYGMESYTLKGMDFFNCYAGFAKIYAEVLKKGKPILVEAVTERFVGHSISDPGLYRSKAELEEAKKRDPITFFGHTLIEKGILTQEEAEAIKAEKKQQVMQAMDIAEKSPAPRIETLEEDVFAP</sequence>
<evidence type="ECO:0000259" key="4">
    <source>
        <dbReference type="Pfam" id="PF00676"/>
    </source>
</evidence>
<dbReference type="CDD" id="cd02000">
    <property type="entry name" value="TPP_E1_PDC_ADC_BCADC"/>
    <property type="match status" value="1"/>
</dbReference>
<dbReference type="Proteomes" id="UP000218775">
    <property type="component" value="Unassembled WGS sequence"/>
</dbReference>
<proteinExistence type="predicted"/>
<dbReference type="PANTHER" id="PTHR11516:SF60">
    <property type="entry name" value="PYRUVATE DEHYDROGENASE E1 COMPONENT SUBUNIT ALPHA"/>
    <property type="match status" value="1"/>
</dbReference>